<accession>A0ABD3MWR4</accession>
<proteinExistence type="predicted"/>
<protein>
    <submittedName>
        <fullName evidence="3">Uncharacterized protein</fullName>
    </submittedName>
</protein>
<evidence type="ECO:0000256" key="1">
    <source>
        <dbReference type="SAM" id="MobiDB-lite"/>
    </source>
</evidence>
<evidence type="ECO:0000313" key="3">
    <source>
        <dbReference type="EMBL" id="KAL3767837.1"/>
    </source>
</evidence>
<feature type="compositionally biased region" description="Basic and acidic residues" evidence="1">
    <location>
        <begin position="136"/>
        <end position="161"/>
    </location>
</feature>
<feature type="region of interest" description="Disordered" evidence="1">
    <location>
        <begin position="136"/>
        <end position="164"/>
    </location>
</feature>
<feature type="chain" id="PRO_5044799770" evidence="2">
    <location>
        <begin position="20"/>
        <end position="195"/>
    </location>
</feature>
<gene>
    <name evidence="3" type="ORF">ACHAWU_007315</name>
</gene>
<dbReference type="EMBL" id="JALLBG020000072">
    <property type="protein sequence ID" value="KAL3767837.1"/>
    <property type="molecule type" value="Genomic_DNA"/>
</dbReference>
<keyword evidence="4" id="KW-1185">Reference proteome</keyword>
<reference evidence="3 4" key="1">
    <citation type="submission" date="2024-10" db="EMBL/GenBank/DDBJ databases">
        <title>Updated reference genomes for cyclostephanoid diatoms.</title>
        <authorList>
            <person name="Roberts W.R."/>
            <person name="Alverson A.J."/>
        </authorList>
    </citation>
    <scope>NUCLEOTIDE SEQUENCE [LARGE SCALE GENOMIC DNA]</scope>
    <source>
        <strain evidence="3 4">AJA232-27</strain>
    </source>
</reference>
<keyword evidence="2" id="KW-0732">Signal</keyword>
<dbReference type="Proteomes" id="UP001530293">
    <property type="component" value="Unassembled WGS sequence"/>
</dbReference>
<organism evidence="3 4">
    <name type="scientific">Discostella pseudostelligera</name>
    <dbReference type="NCBI Taxonomy" id="259834"/>
    <lineage>
        <taxon>Eukaryota</taxon>
        <taxon>Sar</taxon>
        <taxon>Stramenopiles</taxon>
        <taxon>Ochrophyta</taxon>
        <taxon>Bacillariophyta</taxon>
        <taxon>Coscinodiscophyceae</taxon>
        <taxon>Thalassiosirophycidae</taxon>
        <taxon>Stephanodiscales</taxon>
        <taxon>Stephanodiscaceae</taxon>
        <taxon>Discostella</taxon>
    </lineage>
</organism>
<sequence>MKFISTILFAALMAPGALAFLPPSSMQRRATTKVMQHLHATKPSTATTAITAATASVMLGIGLSTQAAFANDAAVLELEQPSQYYSSTSILSSSTVVLAEIDKFSLPSYDASKGSVLIDISSDLETVNKKTMTLAKERREKTDTSAEKLQADEMRRAEKDGSSLLESLLGESDLDRRARIEAEKAETRANRWNTF</sequence>
<feature type="signal peptide" evidence="2">
    <location>
        <begin position="1"/>
        <end position="19"/>
    </location>
</feature>
<dbReference type="AlphaFoldDB" id="A0ABD3MWR4"/>
<name>A0ABD3MWR4_9STRA</name>
<evidence type="ECO:0000313" key="4">
    <source>
        <dbReference type="Proteomes" id="UP001530293"/>
    </source>
</evidence>
<evidence type="ECO:0000256" key="2">
    <source>
        <dbReference type="SAM" id="SignalP"/>
    </source>
</evidence>
<comment type="caution">
    <text evidence="3">The sequence shown here is derived from an EMBL/GenBank/DDBJ whole genome shotgun (WGS) entry which is preliminary data.</text>
</comment>